<evidence type="ECO:0000313" key="7">
    <source>
        <dbReference type="EMBL" id="AKV58969.1"/>
    </source>
</evidence>
<dbReference type="GO" id="GO:0006235">
    <property type="term" value="P:dTTP biosynthetic process"/>
    <property type="evidence" value="ECO:0007669"/>
    <property type="project" value="TreeGrafter"/>
</dbReference>
<feature type="domain" description="Thymidylate kinase-like" evidence="6">
    <location>
        <begin position="5"/>
        <end position="177"/>
    </location>
</feature>
<evidence type="ECO:0000256" key="4">
    <source>
        <dbReference type="ARBA" id="ARBA00022840"/>
    </source>
</evidence>
<protein>
    <recommendedName>
        <fullName evidence="2">Thymidylate kinase</fullName>
    </recommendedName>
</protein>
<dbReference type="GO" id="GO:0005524">
    <property type="term" value="F:ATP binding"/>
    <property type="evidence" value="ECO:0007669"/>
    <property type="project" value="UniProtKB-KW"/>
</dbReference>
<gene>
    <name evidence="7" type="ORF">AK829_07110</name>
</gene>
<evidence type="ECO:0000313" key="8">
    <source>
        <dbReference type="Proteomes" id="UP000060016"/>
    </source>
</evidence>
<feature type="compositionally biased region" description="Basic and acidic residues" evidence="5">
    <location>
        <begin position="144"/>
        <end position="157"/>
    </location>
</feature>
<reference evidence="7 8" key="1">
    <citation type="submission" date="2015-08" db="EMBL/GenBank/DDBJ databases">
        <authorList>
            <person name="Babu N.S."/>
            <person name="Beckwith C.J."/>
            <person name="Beseler K.G."/>
            <person name="Brison A."/>
            <person name="Carone J.V."/>
            <person name="Caskin T.P."/>
            <person name="Diamond M."/>
            <person name="Durham M.E."/>
            <person name="Foxe J.M."/>
            <person name="Go M."/>
            <person name="Henderson B.A."/>
            <person name="Jones I.B."/>
            <person name="McGettigan J.A."/>
            <person name="Micheletti S.J."/>
            <person name="Nasrallah M.E."/>
            <person name="Ortiz D."/>
            <person name="Piller C.R."/>
            <person name="Privatt S.R."/>
            <person name="Schneider S.L."/>
            <person name="Sharp S."/>
            <person name="Smith T.C."/>
            <person name="Stanton J.D."/>
            <person name="Ullery H.E."/>
            <person name="Wilson R.J."/>
            <person name="Serrano M.G."/>
            <person name="Buck G."/>
            <person name="Lee V."/>
            <person name="Wang Y."/>
            <person name="Carvalho R."/>
            <person name="Voegtly L."/>
            <person name="Shi R."/>
            <person name="Duckworth R."/>
            <person name="Johnson A."/>
            <person name="Loviza R."/>
            <person name="Walstead R."/>
            <person name="Shah Z."/>
            <person name="Kiflezghi M."/>
            <person name="Wade K."/>
            <person name="Ball S.L."/>
            <person name="Bradley K.W."/>
            <person name="Asai D.J."/>
            <person name="Bowman C.A."/>
            <person name="Russell D.A."/>
            <person name="Pope W.H."/>
            <person name="Jacobs-Sera D."/>
            <person name="Hendrix R.W."/>
            <person name="Hatfull G.F."/>
        </authorList>
    </citation>
    <scope>NUCLEOTIDE SEQUENCE [LARGE SCALE GENOMIC DNA]</scope>
    <source>
        <strain evidence="7 8">PUDD_83A45</strain>
    </source>
</reference>
<keyword evidence="7" id="KW-0808">Transferase</keyword>
<dbReference type="PANTHER" id="PTHR10344:SF4">
    <property type="entry name" value="UMP-CMP KINASE 2, MITOCHONDRIAL"/>
    <property type="match status" value="1"/>
</dbReference>
<keyword evidence="3" id="KW-0547">Nucleotide-binding</keyword>
<sequence>MIIAVEGIDGAGKNTLVSAVLKEVDAATLAFPRYEDSAAAQLAQAALHGKMGDMTDSAYAMAAMFALDRHGAMDVLQEYAGNPDKVLLLDRYAASNAAYTWARTGDETALGWVEALEFERLGLPRPDLQVLVPTEPELAGQRAQKREAEDDSRTRDRYERDRLLQVATYTAYTEMAKREWASPWLVTSDANSIIEACRPSS</sequence>
<keyword evidence="4" id="KW-0067">ATP-binding</keyword>
<keyword evidence="8" id="KW-1185">Reference proteome</keyword>
<feature type="region of interest" description="Disordered" evidence="5">
    <location>
        <begin position="133"/>
        <end position="157"/>
    </location>
</feature>
<dbReference type="InterPro" id="IPR039430">
    <property type="entry name" value="Thymidylate_kin-like_dom"/>
</dbReference>
<evidence type="ECO:0000256" key="1">
    <source>
        <dbReference type="ARBA" id="ARBA00009776"/>
    </source>
</evidence>
<dbReference type="Gene3D" id="3.40.50.300">
    <property type="entry name" value="P-loop containing nucleotide triphosphate hydrolases"/>
    <property type="match status" value="1"/>
</dbReference>
<dbReference type="GO" id="GO:0006227">
    <property type="term" value="P:dUDP biosynthetic process"/>
    <property type="evidence" value="ECO:0007669"/>
    <property type="project" value="TreeGrafter"/>
</dbReference>
<dbReference type="EMBL" id="CP012342">
    <property type="protein sequence ID" value="AKV58969.1"/>
    <property type="molecule type" value="Genomic_DNA"/>
</dbReference>
<dbReference type="AlphaFoldDB" id="A0A0K1RC30"/>
<evidence type="ECO:0000256" key="5">
    <source>
        <dbReference type="SAM" id="MobiDB-lite"/>
    </source>
</evidence>
<dbReference type="SUPFAM" id="SSF52540">
    <property type="entry name" value="P-loop containing nucleoside triphosphate hydrolases"/>
    <property type="match status" value="1"/>
</dbReference>
<dbReference type="STRING" id="156976.AK829_07110"/>
<organism evidence="7 8">
    <name type="scientific">Corynebacterium riegelii</name>
    <dbReference type="NCBI Taxonomy" id="156976"/>
    <lineage>
        <taxon>Bacteria</taxon>
        <taxon>Bacillati</taxon>
        <taxon>Actinomycetota</taxon>
        <taxon>Actinomycetes</taxon>
        <taxon>Mycobacteriales</taxon>
        <taxon>Corynebacteriaceae</taxon>
        <taxon>Corynebacterium</taxon>
    </lineage>
</organism>
<evidence type="ECO:0000256" key="3">
    <source>
        <dbReference type="ARBA" id="ARBA00022741"/>
    </source>
</evidence>
<dbReference type="GO" id="GO:0005829">
    <property type="term" value="C:cytosol"/>
    <property type="evidence" value="ECO:0007669"/>
    <property type="project" value="TreeGrafter"/>
</dbReference>
<dbReference type="InterPro" id="IPR027417">
    <property type="entry name" value="P-loop_NTPase"/>
</dbReference>
<dbReference type="GO" id="GO:0006233">
    <property type="term" value="P:dTDP biosynthetic process"/>
    <property type="evidence" value="ECO:0007669"/>
    <property type="project" value="TreeGrafter"/>
</dbReference>
<keyword evidence="7" id="KW-0418">Kinase</keyword>
<dbReference type="GO" id="GO:0004798">
    <property type="term" value="F:dTMP kinase activity"/>
    <property type="evidence" value="ECO:0007669"/>
    <property type="project" value="TreeGrafter"/>
</dbReference>
<proteinExistence type="inferred from homology"/>
<dbReference type="KEGG" id="crie:AK829_07110"/>
<comment type="similarity">
    <text evidence="1">Belongs to the thymidylate kinase family.</text>
</comment>
<dbReference type="PANTHER" id="PTHR10344">
    <property type="entry name" value="THYMIDYLATE KINASE"/>
    <property type="match status" value="1"/>
</dbReference>
<evidence type="ECO:0000259" key="6">
    <source>
        <dbReference type="Pfam" id="PF02223"/>
    </source>
</evidence>
<dbReference type="Proteomes" id="UP000060016">
    <property type="component" value="Chromosome"/>
</dbReference>
<dbReference type="NCBIfam" id="NF005923">
    <property type="entry name" value="PRK07933.1"/>
    <property type="match status" value="1"/>
</dbReference>
<name>A0A0K1RC30_9CORY</name>
<dbReference type="PATRIC" id="fig|156976.3.peg.1418"/>
<dbReference type="Pfam" id="PF02223">
    <property type="entry name" value="Thymidylate_kin"/>
    <property type="match status" value="1"/>
</dbReference>
<evidence type="ECO:0000256" key="2">
    <source>
        <dbReference type="ARBA" id="ARBA00017144"/>
    </source>
</evidence>
<accession>A0A0K1RC30</accession>
<dbReference type="RefSeq" id="WP_052205232.1">
    <property type="nucleotide sequence ID" value="NZ_CP012342.1"/>
</dbReference>